<name>A0A418X149_9BURK</name>
<feature type="compositionally biased region" description="Basic residues" evidence="2">
    <location>
        <begin position="1"/>
        <end position="11"/>
    </location>
</feature>
<dbReference type="SUPFAM" id="SSF55781">
    <property type="entry name" value="GAF domain-like"/>
    <property type="match status" value="1"/>
</dbReference>
<organism evidence="4 5">
    <name type="scientific">Noviherbaspirillum cavernae</name>
    <dbReference type="NCBI Taxonomy" id="2320862"/>
    <lineage>
        <taxon>Bacteria</taxon>
        <taxon>Pseudomonadati</taxon>
        <taxon>Pseudomonadota</taxon>
        <taxon>Betaproteobacteria</taxon>
        <taxon>Burkholderiales</taxon>
        <taxon>Oxalobacteraceae</taxon>
        <taxon>Noviherbaspirillum</taxon>
    </lineage>
</organism>
<dbReference type="Proteomes" id="UP000285190">
    <property type="component" value="Unassembled WGS sequence"/>
</dbReference>
<dbReference type="GO" id="GO:0005886">
    <property type="term" value="C:plasma membrane"/>
    <property type="evidence" value="ECO:0007669"/>
    <property type="project" value="TreeGrafter"/>
</dbReference>
<dbReference type="EC" id="2.7.7.65" evidence="1"/>
<dbReference type="SMART" id="SM00267">
    <property type="entry name" value="GGDEF"/>
    <property type="match status" value="1"/>
</dbReference>
<evidence type="ECO:0000313" key="5">
    <source>
        <dbReference type="Proteomes" id="UP000285190"/>
    </source>
</evidence>
<dbReference type="InterPro" id="IPR050469">
    <property type="entry name" value="Diguanylate_Cyclase"/>
</dbReference>
<dbReference type="PANTHER" id="PTHR45138:SF24">
    <property type="entry name" value="DIGUANYLATE CYCLASE DGCC-RELATED"/>
    <property type="match status" value="1"/>
</dbReference>
<keyword evidence="5" id="KW-1185">Reference proteome</keyword>
<evidence type="ECO:0000256" key="1">
    <source>
        <dbReference type="ARBA" id="ARBA00012528"/>
    </source>
</evidence>
<feature type="region of interest" description="Disordered" evidence="2">
    <location>
        <begin position="1"/>
        <end position="36"/>
    </location>
</feature>
<reference evidence="4 5" key="1">
    <citation type="submission" date="2018-09" db="EMBL/GenBank/DDBJ databases">
        <authorList>
            <person name="Zhu H."/>
        </authorList>
    </citation>
    <scope>NUCLEOTIDE SEQUENCE [LARGE SCALE GENOMIC DNA]</scope>
    <source>
        <strain evidence="4 5">K2R10-39</strain>
    </source>
</reference>
<dbReference type="NCBIfam" id="TIGR00254">
    <property type="entry name" value="GGDEF"/>
    <property type="match status" value="1"/>
</dbReference>
<dbReference type="FunFam" id="3.30.70.270:FF:000001">
    <property type="entry name" value="Diguanylate cyclase domain protein"/>
    <property type="match status" value="1"/>
</dbReference>
<dbReference type="Gene3D" id="3.30.450.40">
    <property type="match status" value="1"/>
</dbReference>
<gene>
    <name evidence="4" type="ORF">D3870_09310</name>
</gene>
<dbReference type="PROSITE" id="PS50887">
    <property type="entry name" value="GGDEF"/>
    <property type="match status" value="1"/>
</dbReference>
<dbReference type="GO" id="GO:0052621">
    <property type="term" value="F:diguanylate cyclase activity"/>
    <property type="evidence" value="ECO:0007669"/>
    <property type="project" value="UniProtKB-EC"/>
</dbReference>
<dbReference type="AlphaFoldDB" id="A0A418X149"/>
<dbReference type="InterPro" id="IPR043128">
    <property type="entry name" value="Rev_trsase/Diguanyl_cyclase"/>
</dbReference>
<comment type="caution">
    <text evidence="4">The sequence shown here is derived from an EMBL/GenBank/DDBJ whole genome shotgun (WGS) entry which is preliminary data.</text>
</comment>
<evidence type="ECO:0000313" key="4">
    <source>
        <dbReference type="EMBL" id="RJG06178.1"/>
    </source>
</evidence>
<dbReference type="GO" id="GO:1902201">
    <property type="term" value="P:negative regulation of bacterial-type flagellum-dependent cell motility"/>
    <property type="evidence" value="ECO:0007669"/>
    <property type="project" value="TreeGrafter"/>
</dbReference>
<dbReference type="InterPro" id="IPR029016">
    <property type="entry name" value="GAF-like_dom_sf"/>
</dbReference>
<dbReference type="SUPFAM" id="SSF55073">
    <property type="entry name" value="Nucleotide cyclase"/>
    <property type="match status" value="1"/>
</dbReference>
<evidence type="ECO:0000259" key="3">
    <source>
        <dbReference type="PROSITE" id="PS50887"/>
    </source>
</evidence>
<evidence type="ECO:0000256" key="2">
    <source>
        <dbReference type="SAM" id="MobiDB-lite"/>
    </source>
</evidence>
<dbReference type="Pfam" id="PF01590">
    <property type="entry name" value="GAF"/>
    <property type="match status" value="1"/>
</dbReference>
<proteinExistence type="predicted"/>
<dbReference type="EMBL" id="QYUN01000002">
    <property type="protein sequence ID" value="RJG06178.1"/>
    <property type="molecule type" value="Genomic_DNA"/>
</dbReference>
<sequence length="371" mass="40698">MMCRSRKRPRTIARTDRSSHSARSHTKMTSSGRLRQAEIPMLMSEQADVPLGEVDPEIVRIRRIGKRLFDVANCIVTLGSTAPDSSSAGALSASIETAFCYSVPLSGEPVVVTDTRNDQMLARHRLVVGAPYVRFYAAHPIYNQDRVLIGAVNLIDYAPRIFRDSDRQMLADLAALVEREMQVRSMSALQLDLQRKNKSLRRKSLIDPLIGTWNRGAIMRILTIEAIRCDKAGAPLSLIVADLDYFKKINDTYGHPAGDAVLVKVASRLRSCIRPQEALGRYGGEEFLVVLPGSSINTAMAVAERMRRAIASQPEAIGDTTLNLTISAGIASTDLFPSATTEELISRADVALYAAKDAGRNCVMRAQPDLS</sequence>
<dbReference type="InterPro" id="IPR003018">
    <property type="entry name" value="GAF"/>
</dbReference>
<dbReference type="GO" id="GO:0043709">
    <property type="term" value="P:cell adhesion involved in single-species biofilm formation"/>
    <property type="evidence" value="ECO:0007669"/>
    <property type="project" value="TreeGrafter"/>
</dbReference>
<accession>A0A418X149</accession>
<dbReference type="CDD" id="cd01949">
    <property type="entry name" value="GGDEF"/>
    <property type="match status" value="1"/>
</dbReference>
<protein>
    <recommendedName>
        <fullName evidence="1">diguanylate cyclase</fullName>
        <ecNumber evidence="1">2.7.7.65</ecNumber>
    </recommendedName>
</protein>
<dbReference type="InterPro" id="IPR029787">
    <property type="entry name" value="Nucleotide_cyclase"/>
</dbReference>
<dbReference type="Pfam" id="PF00990">
    <property type="entry name" value="GGDEF"/>
    <property type="match status" value="1"/>
</dbReference>
<dbReference type="Gene3D" id="3.30.70.270">
    <property type="match status" value="1"/>
</dbReference>
<dbReference type="PANTHER" id="PTHR45138">
    <property type="entry name" value="REGULATORY COMPONENTS OF SENSORY TRANSDUCTION SYSTEM"/>
    <property type="match status" value="1"/>
</dbReference>
<feature type="domain" description="GGDEF" evidence="3">
    <location>
        <begin position="234"/>
        <end position="368"/>
    </location>
</feature>
<dbReference type="InterPro" id="IPR000160">
    <property type="entry name" value="GGDEF_dom"/>
</dbReference>